<dbReference type="KEGG" id="cbk:CLL_A2707"/>
<accession>B2TNT8</accession>
<sequence>MISNKKQPNLEALYKVSKKLNLKITLYRDFYDEHCIKIIISNIGALIR</sequence>
<accession>U4PIJ9</accession>
<reference evidence="1" key="2">
    <citation type="submission" date="2009-08" db="EMBL/GenBank/DDBJ databases">
        <authorList>
            <person name="Shrivastava S."/>
            <person name="Brinkac L.M."/>
            <person name="Dodson R.J."/>
            <person name="Harkins D.M."/>
            <person name="Durkin A.S."/>
            <person name="Sutton G."/>
        </authorList>
    </citation>
    <scope>NUCLEOTIDE SEQUENCE</scope>
    <source>
        <strain evidence="1">Eklund 17B</strain>
    </source>
</reference>
<organism evidence="1">
    <name type="scientific">Clostridium botulinum (strain Eklund 17B / Type B)</name>
    <dbReference type="NCBI Taxonomy" id="935198"/>
    <lineage>
        <taxon>Bacteria</taxon>
        <taxon>Bacillati</taxon>
        <taxon>Bacillota</taxon>
        <taxon>Clostridia</taxon>
        <taxon>Eubacteriales</taxon>
        <taxon>Clostridiaceae</taxon>
        <taxon>Clostridium</taxon>
    </lineage>
</organism>
<dbReference type="HOGENOM" id="CLU_3151141_0_0_9"/>
<dbReference type="PATRIC" id="fig|935198.13.peg.2668"/>
<dbReference type="EMBL" id="CP001056">
    <property type="protein sequence ID" value="ACD24408.1"/>
    <property type="molecule type" value="Genomic_DNA"/>
</dbReference>
<proteinExistence type="predicted"/>
<name>B2TNT8_CLOBB</name>
<protein>
    <submittedName>
        <fullName evidence="1">Uncharacterized protein</fullName>
    </submittedName>
</protein>
<evidence type="ECO:0000313" key="1">
    <source>
        <dbReference type="EMBL" id="ACD24408.1"/>
    </source>
</evidence>
<gene>
    <name evidence="1" type="ordered locus">CLL_A2707</name>
</gene>
<dbReference type="AlphaFoldDB" id="B2TNT8"/>
<reference evidence="1" key="1">
    <citation type="submission" date="2009-06" db="EMBL/GenBank/DDBJ databases">
        <authorList>
            <consortium name="US DOE Joint Genome Institute (JGI-PGF)"/>
            <person name="Lucas S."/>
            <person name="Copeland A."/>
            <person name="Lapidus A."/>
            <person name="Glavina del Rio T."/>
            <person name="Dalin E."/>
            <person name="Tice H."/>
            <person name="Bruce D."/>
            <person name="Goodwin L."/>
            <person name="Pitluck S."/>
            <person name="Kyrpides N."/>
            <person name="Mavromatis K."/>
            <person name="Ivanova N."/>
            <person name="Saunders E."/>
            <person name="Brettin T."/>
            <person name="Detter J.C."/>
            <person name="Han C."/>
            <person name="Larimer F."/>
            <person name="Land M."/>
            <person name="Hauser L."/>
            <person name="Markowitz V."/>
            <person name="Cheng J.-F."/>
            <person name="Hugenholtz P."/>
            <person name="Woyke T."/>
            <person name="Wu D."/>
            <person name="Gronow S."/>
            <person name="Klenk H.-P."/>
            <person name="Eisen J.A."/>
        </authorList>
    </citation>
    <scope>NUCLEOTIDE SEQUENCE</scope>
    <source>
        <strain evidence="1">Eklund 17B</strain>
    </source>
</reference>